<name>A0A0W8F5I6_9ZZZZ</name>
<protein>
    <recommendedName>
        <fullName evidence="1">Ribbon-helix-helix protein CopG domain-containing protein</fullName>
    </recommendedName>
</protein>
<dbReference type="Pfam" id="PF01402">
    <property type="entry name" value="RHH_1"/>
    <property type="match status" value="1"/>
</dbReference>
<evidence type="ECO:0000313" key="2">
    <source>
        <dbReference type="EMBL" id="KUG16166.1"/>
    </source>
</evidence>
<evidence type="ECO:0000259" key="1">
    <source>
        <dbReference type="Pfam" id="PF01402"/>
    </source>
</evidence>
<comment type="caution">
    <text evidence="2">The sequence shown here is derived from an EMBL/GenBank/DDBJ whole genome shotgun (WGS) entry which is preliminary data.</text>
</comment>
<organism evidence="2">
    <name type="scientific">hydrocarbon metagenome</name>
    <dbReference type="NCBI Taxonomy" id="938273"/>
    <lineage>
        <taxon>unclassified sequences</taxon>
        <taxon>metagenomes</taxon>
        <taxon>ecological metagenomes</taxon>
    </lineage>
</organism>
<dbReference type="EMBL" id="LNQE01001511">
    <property type="protein sequence ID" value="KUG16166.1"/>
    <property type="molecule type" value="Genomic_DNA"/>
</dbReference>
<gene>
    <name evidence="2" type="ORF">ASZ90_014147</name>
</gene>
<proteinExistence type="predicted"/>
<accession>A0A0W8F5I6</accession>
<reference evidence="2" key="1">
    <citation type="journal article" date="2015" name="Proc. Natl. Acad. Sci. U.S.A.">
        <title>Networks of energetic and metabolic interactions define dynamics in microbial communities.</title>
        <authorList>
            <person name="Embree M."/>
            <person name="Liu J.K."/>
            <person name="Al-Bassam M.M."/>
            <person name="Zengler K."/>
        </authorList>
    </citation>
    <scope>NUCLEOTIDE SEQUENCE</scope>
</reference>
<sequence length="182" mass="21428">MKSPERITIALDEETAGLFKKMKEDSNMSQSELMRESLKFFGKHKLLFEYAEDNKVYTHAEMLSAGEHVILDIDHWILFLSFIETHPDKEKFWSLHKEVSRAHAEQFKHKLFNAETILRRLEICNLFTMNKTGKNEFTLIFGSDAPKKFVLKELEEIFDGMGFLVEIKEDFSKLRIKVIHDL</sequence>
<dbReference type="AlphaFoldDB" id="A0A0W8F5I6"/>
<dbReference type="GO" id="GO:0006355">
    <property type="term" value="P:regulation of DNA-templated transcription"/>
    <property type="evidence" value="ECO:0007669"/>
    <property type="project" value="InterPro"/>
</dbReference>
<feature type="domain" description="Ribbon-helix-helix protein CopG" evidence="1">
    <location>
        <begin position="5"/>
        <end position="40"/>
    </location>
</feature>
<dbReference type="CDD" id="cd22235">
    <property type="entry name" value="RHH_CopG_archaea"/>
    <property type="match status" value="1"/>
</dbReference>
<dbReference type="InterPro" id="IPR002145">
    <property type="entry name" value="CopG"/>
</dbReference>